<keyword evidence="6 12" id="KW-0812">Transmembrane</keyword>
<evidence type="ECO:0000256" key="3">
    <source>
        <dbReference type="ARBA" id="ARBA00022448"/>
    </source>
</evidence>
<comment type="function">
    <text evidence="11">Choline/H+ antiporter.</text>
</comment>
<reference evidence="14" key="2">
    <citation type="submission" date="2025-08" db="UniProtKB">
        <authorList>
            <consortium name="Ensembl"/>
        </authorList>
    </citation>
    <scope>IDENTIFICATION</scope>
</reference>
<keyword evidence="4" id="KW-0050">Antiport</keyword>
<comment type="similarity">
    <text evidence="2 12">Belongs to the CTL (choline transporter-like) family.</text>
</comment>
<comment type="subcellular location">
    <subcellularLocation>
        <location evidence="1 12">Cell membrane</location>
        <topology evidence="1 12">Multi-pass membrane protein</topology>
    </subcellularLocation>
</comment>
<dbReference type="GO" id="GO:0005886">
    <property type="term" value="C:plasma membrane"/>
    <property type="evidence" value="ECO:0007669"/>
    <property type="project" value="UniProtKB-SubCell"/>
</dbReference>
<feature type="transmembrane region" description="Helical" evidence="12">
    <location>
        <begin position="347"/>
        <end position="371"/>
    </location>
</feature>
<feature type="transmembrane region" description="Helical" evidence="12">
    <location>
        <begin position="490"/>
        <end position="514"/>
    </location>
</feature>
<evidence type="ECO:0000256" key="5">
    <source>
        <dbReference type="ARBA" id="ARBA00022475"/>
    </source>
</evidence>
<feature type="signal peptide" evidence="13">
    <location>
        <begin position="1"/>
        <end position="17"/>
    </location>
</feature>
<reference evidence="14" key="1">
    <citation type="submission" date="2018-05" db="EMBL/GenBank/DDBJ databases">
        <authorList>
            <person name="Datahose"/>
        </authorList>
    </citation>
    <scope>NUCLEOTIDE SEQUENCE</scope>
</reference>
<evidence type="ECO:0000256" key="7">
    <source>
        <dbReference type="ARBA" id="ARBA00022989"/>
    </source>
</evidence>
<keyword evidence="15" id="KW-1185">Reference proteome</keyword>
<sequence length="679" mass="77017">MWPSAFILCSFILLVVTCRFEYDLGDDCADFKIQAPEMKSSVGVVSAWIHGDPRKVVYPTDSRGQFCGQQNTPNANKAILFYFNMLKCANPAVLINLQCPTTQLCVSKCPDRFATLLDAMNTKNWEYYKQFCKTFLKRFNQEVIRDEDCPSMIVPSRPFLQRCFPDFIRRNGILTVANQTIFKDGENNKRSVDDLKDAAKGIASLLNAKEVGMKIFEDYANSWIWILVGLVITMVVSLLFILLLRYTAGVLLWLVIFGVIVAVGYGIWHCYWEYSNLSRKPGSNVTITDLGFHTDFSIYLQQSQTWLIFMILLSVTEAVIVIMLIFLRSRLRIAIALLKEGSKAIGYIMSTLFYPVITFFLLAICIAYWAVTAVFLASSGNAVYKVTPADDKCMYANLTCNPQTFSKTNITKVCPGSQCMFAFYGGESLYHRYILVFHLCNLFVFLWLVNFTIALGQCTLAGAFASYYWALKKPKDIPACPLYSSFSRAIRYHTGSLAFGSLILSVVQMIRIVLEYLDHKLKVSQNACARFLLCCLKCCFWCLEHFIKFLNRNAFIMMAIYGKNFCTSSKDAFFLLMRNVVRVAVLDKVTDFLLFLGKLLISGSVGEFIFYLDTVIFGSYMIAHGFFNVYAMCVDTLFLCFCEDLERNDGSSSRPYYMSPGLHKILRKGEEGAKTCAAS</sequence>
<evidence type="ECO:0000313" key="15">
    <source>
        <dbReference type="Proteomes" id="UP000265100"/>
    </source>
</evidence>
<feature type="transmembrane region" description="Helical" evidence="12">
    <location>
        <begin position="250"/>
        <end position="268"/>
    </location>
</feature>
<feature type="transmembrane region" description="Helical" evidence="12">
    <location>
        <begin position="618"/>
        <end position="642"/>
    </location>
</feature>
<evidence type="ECO:0000256" key="4">
    <source>
        <dbReference type="ARBA" id="ARBA00022449"/>
    </source>
</evidence>
<organism evidence="14 15">
    <name type="scientific">Astatotilapia calliptera</name>
    <name type="common">Eastern happy</name>
    <name type="synonym">Chromis callipterus</name>
    <dbReference type="NCBI Taxonomy" id="8154"/>
    <lineage>
        <taxon>Eukaryota</taxon>
        <taxon>Metazoa</taxon>
        <taxon>Chordata</taxon>
        <taxon>Craniata</taxon>
        <taxon>Vertebrata</taxon>
        <taxon>Euteleostomi</taxon>
        <taxon>Actinopterygii</taxon>
        <taxon>Neopterygii</taxon>
        <taxon>Teleostei</taxon>
        <taxon>Neoteleostei</taxon>
        <taxon>Acanthomorphata</taxon>
        <taxon>Ovalentaria</taxon>
        <taxon>Cichlomorphae</taxon>
        <taxon>Cichliformes</taxon>
        <taxon>Cichlidae</taxon>
        <taxon>African cichlids</taxon>
        <taxon>Pseudocrenilabrinae</taxon>
        <taxon>Haplochromini</taxon>
        <taxon>Astatotilapia</taxon>
    </lineage>
</organism>
<keyword evidence="3" id="KW-0813">Transport</keyword>
<evidence type="ECO:0000256" key="10">
    <source>
        <dbReference type="ARBA" id="ARBA00035093"/>
    </source>
</evidence>
<keyword evidence="8 12" id="KW-0472">Membrane</keyword>
<evidence type="ECO:0000256" key="6">
    <source>
        <dbReference type="ARBA" id="ARBA00022692"/>
    </source>
</evidence>
<evidence type="ECO:0000256" key="13">
    <source>
        <dbReference type="SAM" id="SignalP"/>
    </source>
</evidence>
<dbReference type="GO" id="GO:0015297">
    <property type="term" value="F:antiporter activity"/>
    <property type="evidence" value="ECO:0007669"/>
    <property type="project" value="UniProtKB-KW"/>
</dbReference>
<dbReference type="PANTHER" id="PTHR12385">
    <property type="entry name" value="CHOLINE TRANSPORTER-LIKE (SLC FAMILY 44)"/>
    <property type="match status" value="1"/>
</dbReference>
<evidence type="ECO:0000256" key="2">
    <source>
        <dbReference type="ARBA" id="ARBA00007168"/>
    </source>
</evidence>
<protein>
    <recommendedName>
        <fullName evidence="12">Choline transporter-like protein</fullName>
    </recommendedName>
</protein>
<dbReference type="Proteomes" id="UP000265100">
    <property type="component" value="Chromosome 23"/>
</dbReference>
<dbReference type="PANTHER" id="PTHR12385:SF42">
    <property type="entry name" value="CHOLINE TRANSPORTER-LIKE PROTEIN 5"/>
    <property type="match status" value="1"/>
</dbReference>
<comment type="function">
    <text evidence="12">Choline transporter.</text>
</comment>
<reference evidence="14" key="3">
    <citation type="submission" date="2025-09" db="UniProtKB">
        <authorList>
            <consortium name="Ensembl"/>
        </authorList>
    </citation>
    <scope>IDENTIFICATION</scope>
</reference>
<feature type="transmembrane region" description="Helical" evidence="12">
    <location>
        <begin position="430"/>
        <end position="448"/>
    </location>
</feature>
<evidence type="ECO:0000256" key="9">
    <source>
        <dbReference type="ARBA" id="ARBA00023180"/>
    </source>
</evidence>
<dbReference type="Pfam" id="PF04515">
    <property type="entry name" value="Choline_transpo"/>
    <property type="match status" value="1"/>
</dbReference>
<proteinExistence type="inferred from homology"/>
<dbReference type="GeneTree" id="ENSGT00940000156600"/>
<dbReference type="Ensembl" id="ENSACLT00000083394.1">
    <property type="protein sequence ID" value="ENSACLP00000076669.1"/>
    <property type="gene ID" value="ENSACLG00000024195.2"/>
</dbReference>
<feature type="chain" id="PRO_5044219515" description="Choline transporter-like protein" evidence="13">
    <location>
        <begin position="18"/>
        <end position="679"/>
    </location>
</feature>
<evidence type="ECO:0000256" key="11">
    <source>
        <dbReference type="ARBA" id="ARBA00037726"/>
    </source>
</evidence>
<keyword evidence="5" id="KW-1003">Cell membrane</keyword>
<feature type="transmembrane region" description="Helical" evidence="12">
    <location>
        <begin position="223"/>
        <end position="243"/>
    </location>
</feature>
<accession>A0AAX7V541</accession>
<keyword evidence="9" id="KW-0325">Glycoprotein</keyword>
<keyword evidence="13" id="KW-0732">Signal</keyword>
<evidence type="ECO:0000256" key="12">
    <source>
        <dbReference type="RuleBase" id="RU368066"/>
    </source>
</evidence>
<evidence type="ECO:0000313" key="14">
    <source>
        <dbReference type="Ensembl" id="ENSACLP00000076669.1"/>
    </source>
</evidence>
<name>A0AAX7V541_ASTCA</name>
<comment type="catalytic activity">
    <reaction evidence="10">
        <text>choline(out) + n H(+)(in) = choline(in) + n H(+)(out)</text>
        <dbReference type="Rhea" id="RHEA:75463"/>
        <dbReference type="ChEBI" id="CHEBI:15354"/>
        <dbReference type="ChEBI" id="CHEBI:15378"/>
    </reaction>
</comment>
<dbReference type="AlphaFoldDB" id="A0AAX7V541"/>
<keyword evidence="7 12" id="KW-1133">Transmembrane helix</keyword>
<evidence type="ECO:0000256" key="8">
    <source>
        <dbReference type="ARBA" id="ARBA00023136"/>
    </source>
</evidence>
<feature type="transmembrane region" description="Helical" evidence="12">
    <location>
        <begin position="306"/>
        <end position="327"/>
    </location>
</feature>
<dbReference type="InterPro" id="IPR007603">
    <property type="entry name" value="Choline_transptr-like"/>
</dbReference>
<evidence type="ECO:0000256" key="1">
    <source>
        <dbReference type="ARBA" id="ARBA00004651"/>
    </source>
</evidence>